<dbReference type="OrthoDB" id="9813719at2"/>
<evidence type="ECO:0000256" key="5">
    <source>
        <dbReference type="PROSITE-ProRule" id="PRU01016"/>
    </source>
</evidence>
<dbReference type="SUPFAM" id="SSF53335">
    <property type="entry name" value="S-adenosyl-L-methionine-dependent methyltransferases"/>
    <property type="match status" value="1"/>
</dbReference>
<dbReference type="PANTHER" id="PTHR10629:SF52">
    <property type="entry name" value="DNA (CYTOSINE-5)-METHYLTRANSFERASE 1"/>
    <property type="match status" value="1"/>
</dbReference>
<dbReference type="Proteomes" id="UP000010482">
    <property type="component" value="Chromosome"/>
</dbReference>
<dbReference type="NCBIfam" id="TIGR00675">
    <property type="entry name" value="dcm"/>
    <property type="match status" value="1"/>
</dbReference>
<dbReference type="eggNOG" id="COG0270">
    <property type="taxonomic scope" value="Bacteria"/>
</dbReference>
<sequence length="392" mass="44731">MKNKFIDLFSGAGGMSCGLEMAGFECLLGVDSDPIAIQTFQLNHKNAETIVGDLREISVETIQQAIGKQKIDLVCGGPPCQGFSTIGQNNHQDQRNFLFWEFLRIIKSLKPDYVIMENVTGLLSRKNEVTLNVILESFTQIGYKVDIKVLSAHHYGVPEKRRRTILLANRFQVKNLYPEILFSNEEEARTVAWALENLITDQGDIFNHDIEQAQITNSLEKKRLSYIPEGGSVRYEKDQKKYLPPELWFDINWEQLLERRFREAKLRRLDRATSAGTINTSRTTYYHPTENRYLTAREVAAIQSFPANFIFCGTVTQQWRQIGNAVPPLMAKAIGQGILNLDQQKENMETTIEIPKIDEIRAEAFTYRKPKNKKSDSLQLKLLAKGSTVVDP</sequence>
<dbReference type="PROSITE" id="PS00094">
    <property type="entry name" value="C5_MTASE_1"/>
    <property type="match status" value="1"/>
</dbReference>
<comment type="similarity">
    <text evidence="5 6">Belongs to the class I-like SAM-binding methyltransferase superfamily. C5-methyltransferase family.</text>
</comment>
<comment type="catalytic activity">
    <reaction evidence="7">
        <text>a 2'-deoxycytidine in DNA + S-adenosyl-L-methionine = a 5-methyl-2'-deoxycytidine in DNA + S-adenosyl-L-homocysteine + H(+)</text>
        <dbReference type="Rhea" id="RHEA:13681"/>
        <dbReference type="Rhea" id="RHEA-COMP:11369"/>
        <dbReference type="Rhea" id="RHEA-COMP:11370"/>
        <dbReference type="ChEBI" id="CHEBI:15378"/>
        <dbReference type="ChEBI" id="CHEBI:57856"/>
        <dbReference type="ChEBI" id="CHEBI:59789"/>
        <dbReference type="ChEBI" id="CHEBI:85452"/>
        <dbReference type="ChEBI" id="CHEBI:85454"/>
        <dbReference type="EC" id="2.1.1.37"/>
    </reaction>
</comment>
<proteinExistence type="inferred from homology"/>
<dbReference type="CDD" id="cd00315">
    <property type="entry name" value="Cyt_C5_DNA_methylase"/>
    <property type="match status" value="1"/>
</dbReference>
<name>K9YTZ4_DACS8</name>
<dbReference type="AlphaFoldDB" id="K9YTZ4"/>
<dbReference type="GO" id="GO:0009307">
    <property type="term" value="P:DNA restriction-modification system"/>
    <property type="evidence" value="ECO:0007669"/>
    <property type="project" value="UniProtKB-KW"/>
</dbReference>
<dbReference type="GO" id="GO:0044027">
    <property type="term" value="P:negative regulation of gene expression via chromosomal CpG island methylation"/>
    <property type="evidence" value="ECO:0007669"/>
    <property type="project" value="TreeGrafter"/>
</dbReference>
<dbReference type="KEGG" id="dsl:Dacsa_1280"/>
<keyword evidence="9" id="KW-1185">Reference proteome</keyword>
<evidence type="ECO:0000256" key="1">
    <source>
        <dbReference type="ARBA" id="ARBA00022603"/>
    </source>
</evidence>
<evidence type="ECO:0000256" key="7">
    <source>
        <dbReference type="RuleBase" id="RU000417"/>
    </source>
</evidence>
<evidence type="ECO:0000256" key="2">
    <source>
        <dbReference type="ARBA" id="ARBA00022679"/>
    </source>
</evidence>
<keyword evidence="2 5" id="KW-0808">Transferase</keyword>
<dbReference type="InterPro" id="IPR029063">
    <property type="entry name" value="SAM-dependent_MTases_sf"/>
</dbReference>
<evidence type="ECO:0000313" key="8">
    <source>
        <dbReference type="EMBL" id="AFZ49977.1"/>
    </source>
</evidence>
<evidence type="ECO:0000256" key="3">
    <source>
        <dbReference type="ARBA" id="ARBA00022691"/>
    </source>
</evidence>
<accession>K9YTZ4</accession>
<dbReference type="PANTHER" id="PTHR10629">
    <property type="entry name" value="CYTOSINE-SPECIFIC METHYLTRANSFERASE"/>
    <property type="match status" value="1"/>
</dbReference>
<dbReference type="EC" id="2.1.1.37" evidence="7"/>
<dbReference type="InterPro" id="IPR050390">
    <property type="entry name" value="C5-Methyltransferase"/>
</dbReference>
<dbReference type="GO" id="GO:0003886">
    <property type="term" value="F:DNA (cytosine-5-)-methyltransferase activity"/>
    <property type="evidence" value="ECO:0007669"/>
    <property type="project" value="UniProtKB-EC"/>
</dbReference>
<dbReference type="EMBL" id="CP003944">
    <property type="protein sequence ID" value="AFZ49977.1"/>
    <property type="molecule type" value="Genomic_DNA"/>
</dbReference>
<dbReference type="Gene3D" id="3.90.120.10">
    <property type="entry name" value="DNA Methylase, subunit A, domain 2"/>
    <property type="match status" value="1"/>
</dbReference>
<evidence type="ECO:0000256" key="4">
    <source>
        <dbReference type="ARBA" id="ARBA00022747"/>
    </source>
</evidence>
<organism evidence="8 9">
    <name type="scientific">Dactylococcopsis salina (strain PCC 8305)</name>
    <name type="common">Myxobactron salinum</name>
    <dbReference type="NCBI Taxonomy" id="13035"/>
    <lineage>
        <taxon>Bacteria</taxon>
        <taxon>Bacillati</taxon>
        <taxon>Cyanobacteriota</taxon>
        <taxon>Cyanophyceae</taxon>
        <taxon>Nodosilineales</taxon>
        <taxon>Cymatolegaceae</taxon>
        <taxon>Dactylococcopsis</taxon>
    </lineage>
</organism>
<dbReference type="Pfam" id="PF00145">
    <property type="entry name" value="DNA_methylase"/>
    <property type="match status" value="1"/>
</dbReference>
<dbReference type="InterPro" id="IPR031303">
    <property type="entry name" value="C5_meth_CS"/>
</dbReference>
<dbReference type="InterPro" id="IPR018117">
    <property type="entry name" value="C5_DNA_meth_AS"/>
</dbReference>
<dbReference type="Gene3D" id="3.40.50.150">
    <property type="entry name" value="Vaccinia Virus protein VP39"/>
    <property type="match status" value="1"/>
</dbReference>
<evidence type="ECO:0000256" key="6">
    <source>
        <dbReference type="RuleBase" id="RU000416"/>
    </source>
</evidence>
<gene>
    <name evidence="8" type="ORF">Dacsa_1280</name>
</gene>
<evidence type="ECO:0000313" key="9">
    <source>
        <dbReference type="Proteomes" id="UP000010482"/>
    </source>
</evidence>
<dbReference type="PATRIC" id="fig|13035.3.peg.1444"/>
<keyword evidence="4" id="KW-0680">Restriction system</keyword>
<dbReference type="REBASE" id="58333">
    <property type="entry name" value="M.Dsa8305ORF1280P"/>
</dbReference>
<protein>
    <recommendedName>
        <fullName evidence="7">Cytosine-specific methyltransferase</fullName>
        <ecNumber evidence="7">2.1.1.37</ecNumber>
    </recommendedName>
</protein>
<dbReference type="InterPro" id="IPR001525">
    <property type="entry name" value="C5_MeTfrase"/>
</dbReference>
<reference evidence="8" key="1">
    <citation type="submission" date="2012-04" db="EMBL/GenBank/DDBJ databases">
        <title>Finished genome of Dactylococcopsis salina PCC 8305.</title>
        <authorList>
            <consortium name="US DOE Joint Genome Institute"/>
            <person name="Gugger M."/>
            <person name="Coursin T."/>
            <person name="Rippka R."/>
            <person name="Tandeau De Marsac N."/>
            <person name="Huntemann M."/>
            <person name="Wei C.-L."/>
            <person name="Han J."/>
            <person name="Detter J.C."/>
            <person name="Han C."/>
            <person name="Tapia R."/>
            <person name="Daligault H."/>
            <person name="Chen A."/>
            <person name="Krypides N."/>
            <person name="Mavromatis K."/>
            <person name="Markowitz V."/>
            <person name="Szeto E."/>
            <person name="Ivanova N."/>
            <person name="Ovchinnikova G."/>
            <person name="Pagani I."/>
            <person name="Pati A."/>
            <person name="Goodwin L."/>
            <person name="Peters L."/>
            <person name="Pitluck S."/>
            <person name="Woyke T."/>
            <person name="Kerfeld C."/>
        </authorList>
    </citation>
    <scope>NUCLEOTIDE SEQUENCE [LARGE SCALE GENOMIC DNA]</scope>
    <source>
        <strain evidence="8">PCC 8305</strain>
    </source>
</reference>
<dbReference type="STRING" id="13035.Dacsa_1280"/>
<keyword evidence="3 5" id="KW-0949">S-adenosyl-L-methionine</keyword>
<dbReference type="HOGENOM" id="CLU_006958_2_0_3"/>
<dbReference type="RefSeq" id="WP_015228983.1">
    <property type="nucleotide sequence ID" value="NC_019780.1"/>
</dbReference>
<dbReference type="PROSITE" id="PS51679">
    <property type="entry name" value="SAM_MT_C5"/>
    <property type="match status" value="1"/>
</dbReference>
<dbReference type="GO" id="GO:0003677">
    <property type="term" value="F:DNA binding"/>
    <property type="evidence" value="ECO:0007669"/>
    <property type="project" value="TreeGrafter"/>
</dbReference>
<dbReference type="GO" id="GO:0032259">
    <property type="term" value="P:methylation"/>
    <property type="evidence" value="ECO:0007669"/>
    <property type="project" value="UniProtKB-KW"/>
</dbReference>
<dbReference type="PROSITE" id="PS00095">
    <property type="entry name" value="C5_MTASE_2"/>
    <property type="match status" value="1"/>
</dbReference>
<dbReference type="PRINTS" id="PR00105">
    <property type="entry name" value="C5METTRFRASE"/>
</dbReference>
<feature type="active site" evidence="5">
    <location>
        <position position="80"/>
    </location>
</feature>
<keyword evidence="1 5" id="KW-0489">Methyltransferase</keyword>